<feature type="transmembrane region" description="Helical" evidence="14">
    <location>
        <begin position="318"/>
        <end position="338"/>
    </location>
</feature>
<proteinExistence type="inferred from homology"/>
<evidence type="ECO:0000256" key="10">
    <source>
        <dbReference type="ARBA" id="ARBA00023209"/>
    </source>
</evidence>
<dbReference type="CDD" id="cd07991">
    <property type="entry name" value="LPLAT_LPCAT1-like"/>
    <property type="match status" value="1"/>
</dbReference>
<evidence type="ECO:0000313" key="16">
    <source>
        <dbReference type="EMBL" id="CAI8049158.1"/>
    </source>
</evidence>
<comment type="subcellular location">
    <subcellularLocation>
        <location evidence="1">Membrane</location>
    </subcellularLocation>
</comment>
<keyword evidence="17" id="KW-1185">Reference proteome</keyword>
<comment type="similarity">
    <text evidence="3">Belongs to the 1-acyl-sn-glycerol-3-phosphate acyltransferase family.</text>
</comment>
<accession>A0AA35TKA6</accession>
<dbReference type="SUPFAM" id="SSF69593">
    <property type="entry name" value="Glycerol-3-phosphate (1)-acyltransferase"/>
    <property type="match status" value="1"/>
</dbReference>
<evidence type="ECO:0000256" key="6">
    <source>
        <dbReference type="ARBA" id="ARBA00022692"/>
    </source>
</evidence>
<dbReference type="PANTHER" id="PTHR23063:SF2">
    <property type="entry name" value="GLYCEROL-3-PHOSPHATE ACYLTRANSFERASE 4, ISOFORM D-RELATED"/>
    <property type="match status" value="1"/>
</dbReference>
<dbReference type="PANTHER" id="PTHR23063">
    <property type="entry name" value="PHOSPHOLIPID ACYLTRANSFERASE"/>
    <property type="match status" value="1"/>
</dbReference>
<dbReference type="InterPro" id="IPR002123">
    <property type="entry name" value="Plipid/glycerol_acylTrfase"/>
</dbReference>
<protein>
    <submittedName>
        <fullName evidence="16">Glycerol-3-phosphate acyltransferase 4</fullName>
    </submittedName>
</protein>
<keyword evidence="5" id="KW-0808">Transferase</keyword>
<keyword evidence="12 16" id="KW-0012">Acyltransferase</keyword>
<feature type="transmembrane region" description="Helical" evidence="14">
    <location>
        <begin position="344"/>
        <end position="364"/>
    </location>
</feature>
<comment type="pathway">
    <text evidence="13">Phospholipid metabolism.</text>
</comment>
<dbReference type="EMBL" id="CASHTH010003779">
    <property type="protein sequence ID" value="CAI8049158.1"/>
    <property type="molecule type" value="Genomic_DNA"/>
</dbReference>
<evidence type="ECO:0000256" key="9">
    <source>
        <dbReference type="ARBA" id="ARBA00023136"/>
    </source>
</evidence>
<keyword evidence="9 14" id="KW-0472">Membrane</keyword>
<sequence length="617" mass="69333">MGNSWRKKAVPQPAMLLSADETVSNNSPSTSSVDWSLDAQHETVLDLEIEQVMEVGEVTENKKAAIMATLHRHSTQLCKGVSITCLVAILYSNNVTGSPVFSGLSNAVGKSEYLVQEILAAVEREPAKFEDVCSSIALAHSPAYGRLLWTEYERELAVHERTSGTFCRSSHINRQLLAVGVAIMGTVLWIAGTLWAALLVYNFITALFGINTFRVKYIELLRWLYRLVGMKPMKPAPKNGSMQRQYGDEFDGYGMEGMSRVKSFGSFKRGFKLDDVCDFVKTGVQVIVDDEVTHRFTTEEVEQWNFLTRTQMQLNMGIGYEILLWLSILFRFGAFFIVRLPIGLTSLIWLFSIMIAFSILNLFVPTAPWKLNAERYCTMVCSRLIAATFTAVINIHNPQNRAKCGSVVVANHTTPIDIVMLAVDNCFTLVGQRHGGFTGIIQSACSLAQRHIWFERKVAADRKMVAKRLKEHISEPSNSPILIFPEGTCINNTGVFMFKKGCFELGATIYPVVIKYRREFADPFWNSQEQNMLTYIFMLMTSWAIVCDVYYLEPTTIGKDEAAIEFAARVKADICKKGGLVDLPWDGMIKRPGNECYLNKLIEDERKSYSSGLQVAD</sequence>
<evidence type="ECO:0000259" key="15">
    <source>
        <dbReference type="SMART" id="SM00563"/>
    </source>
</evidence>
<dbReference type="GO" id="GO:0004366">
    <property type="term" value="F:glycerol-3-phosphate O-acyltransferase activity"/>
    <property type="evidence" value="ECO:0007669"/>
    <property type="project" value="TreeGrafter"/>
</dbReference>
<evidence type="ECO:0000256" key="3">
    <source>
        <dbReference type="ARBA" id="ARBA00008655"/>
    </source>
</evidence>
<dbReference type="GO" id="GO:0016020">
    <property type="term" value="C:membrane"/>
    <property type="evidence" value="ECO:0007669"/>
    <property type="project" value="UniProtKB-SubCell"/>
</dbReference>
<evidence type="ECO:0000256" key="5">
    <source>
        <dbReference type="ARBA" id="ARBA00022679"/>
    </source>
</evidence>
<reference evidence="16" key="1">
    <citation type="submission" date="2023-03" db="EMBL/GenBank/DDBJ databases">
        <authorList>
            <person name="Steffen K."/>
            <person name="Cardenas P."/>
        </authorList>
    </citation>
    <scope>NUCLEOTIDE SEQUENCE</scope>
</reference>
<dbReference type="Pfam" id="PF01553">
    <property type="entry name" value="Acyltransferase"/>
    <property type="match status" value="1"/>
</dbReference>
<evidence type="ECO:0000256" key="11">
    <source>
        <dbReference type="ARBA" id="ARBA00023264"/>
    </source>
</evidence>
<evidence type="ECO:0000256" key="8">
    <source>
        <dbReference type="ARBA" id="ARBA00023098"/>
    </source>
</evidence>
<evidence type="ECO:0000256" key="12">
    <source>
        <dbReference type="ARBA" id="ARBA00023315"/>
    </source>
</evidence>
<organism evidence="16 17">
    <name type="scientific">Geodia barretti</name>
    <name type="common">Barrett's horny sponge</name>
    <dbReference type="NCBI Taxonomy" id="519541"/>
    <lineage>
        <taxon>Eukaryota</taxon>
        <taxon>Metazoa</taxon>
        <taxon>Porifera</taxon>
        <taxon>Demospongiae</taxon>
        <taxon>Heteroscleromorpha</taxon>
        <taxon>Tetractinellida</taxon>
        <taxon>Astrophorina</taxon>
        <taxon>Geodiidae</taxon>
        <taxon>Geodia</taxon>
    </lineage>
</organism>
<comment type="caution">
    <text evidence="16">The sequence shown here is derived from an EMBL/GenBank/DDBJ whole genome shotgun (WGS) entry which is preliminary data.</text>
</comment>
<dbReference type="GO" id="GO:0019432">
    <property type="term" value="P:triglyceride biosynthetic process"/>
    <property type="evidence" value="ECO:0007669"/>
    <property type="project" value="TreeGrafter"/>
</dbReference>
<keyword evidence="10" id="KW-0594">Phospholipid biosynthesis</keyword>
<dbReference type="AlphaFoldDB" id="A0AA35TKA6"/>
<dbReference type="GO" id="GO:0008654">
    <property type="term" value="P:phospholipid biosynthetic process"/>
    <property type="evidence" value="ECO:0007669"/>
    <property type="project" value="UniProtKB-KW"/>
</dbReference>
<evidence type="ECO:0000256" key="13">
    <source>
        <dbReference type="ARBA" id="ARBA00025707"/>
    </source>
</evidence>
<evidence type="ECO:0000256" key="7">
    <source>
        <dbReference type="ARBA" id="ARBA00022989"/>
    </source>
</evidence>
<feature type="domain" description="Phospholipid/glycerol acyltransferase" evidence="15">
    <location>
        <begin position="406"/>
        <end position="517"/>
    </location>
</feature>
<keyword evidence="4" id="KW-0444">Lipid biosynthesis</keyword>
<feature type="transmembrane region" description="Helical" evidence="14">
    <location>
        <begin position="203"/>
        <end position="225"/>
    </location>
</feature>
<feature type="transmembrane region" description="Helical" evidence="14">
    <location>
        <begin position="176"/>
        <end position="197"/>
    </location>
</feature>
<dbReference type="GO" id="GO:0005783">
    <property type="term" value="C:endoplasmic reticulum"/>
    <property type="evidence" value="ECO:0007669"/>
    <property type="project" value="TreeGrafter"/>
</dbReference>
<evidence type="ECO:0000256" key="2">
    <source>
        <dbReference type="ARBA" id="ARBA00005189"/>
    </source>
</evidence>
<comment type="pathway">
    <text evidence="2">Lipid metabolism.</text>
</comment>
<gene>
    <name evidence="16" type="ORF">GBAR_LOCUS27067</name>
</gene>
<name>A0AA35TKA6_GEOBA</name>
<keyword evidence="8" id="KW-0443">Lipid metabolism</keyword>
<keyword evidence="7 14" id="KW-1133">Transmembrane helix</keyword>
<dbReference type="Proteomes" id="UP001174909">
    <property type="component" value="Unassembled WGS sequence"/>
</dbReference>
<dbReference type="SMART" id="SM00563">
    <property type="entry name" value="PlsC"/>
    <property type="match status" value="1"/>
</dbReference>
<evidence type="ECO:0000256" key="14">
    <source>
        <dbReference type="SAM" id="Phobius"/>
    </source>
</evidence>
<evidence type="ECO:0000256" key="4">
    <source>
        <dbReference type="ARBA" id="ARBA00022516"/>
    </source>
</evidence>
<evidence type="ECO:0000256" key="1">
    <source>
        <dbReference type="ARBA" id="ARBA00004370"/>
    </source>
</evidence>
<keyword evidence="11" id="KW-1208">Phospholipid metabolism</keyword>
<dbReference type="InterPro" id="IPR045252">
    <property type="entry name" value="LPCAT1-like"/>
</dbReference>
<keyword evidence="6 14" id="KW-0812">Transmembrane</keyword>
<evidence type="ECO:0000313" key="17">
    <source>
        <dbReference type="Proteomes" id="UP001174909"/>
    </source>
</evidence>